<protein>
    <submittedName>
        <fullName evidence="1">Uncharacterized protein</fullName>
    </submittedName>
</protein>
<organism evidence="1 2">
    <name type="scientific">Paraburkholderia fungorum</name>
    <dbReference type="NCBI Taxonomy" id="134537"/>
    <lineage>
        <taxon>Bacteria</taxon>
        <taxon>Pseudomonadati</taxon>
        <taxon>Pseudomonadota</taxon>
        <taxon>Betaproteobacteria</taxon>
        <taxon>Burkholderiales</taxon>
        <taxon>Burkholderiaceae</taxon>
        <taxon>Paraburkholderia</taxon>
    </lineage>
</organism>
<sequence>MKKIEIPCADGTDANCWGTVEVALPYPALELLGCMVTVDESAETVRIDPSPEWLNQFNDKLGDEDLESVNEFGYIERPYRDFGGTICGACGSDQTYDADGNNISAL</sequence>
<dbReference type="KEGG" id="bfn:OI25_1439"/>
<evidence type="ECO:0000313" key="1">
    <source>
        <dbReference type="EMBL" id="AJZ58005.1"/>
    </source>
</evidence>
<dbReference type="GeneID" id="66515423"/>
<proteinExistence type="predicted"/>
<dbReference type="Proteomes" id="UP000032614">
    <property type="component" value="Chromosome 1"/>
</dbReference>
<evidence type="ECO:0000313" key="2">
    <source>
        <dbReference type="Proteomes" id="UP000032614"/>
    </source>
</evidence>
<gene>
    <name evidence="1" type="ORF">OI25_1439</name>
</gene>
<dbReference type="AlphaFoldDB" id="A0AAU8SW82"/>
<dbReference type="EMBL" id="CP010026">
    <property type="protein sequence ID" value="AJZ58005.1"/>
    <property type="molecule type" value="Genomic_DNA"/>
</dbReference>
<dbReference type="RefSeq" id="WP_046567204.1">
    <property type="nucleotide sequence ID" value="NZ_CP010026.1"/>
</dbReference>
<accession>A0AAU8SW82</accession>
<name>A0AAU8SW82_9BURK</name>
<reference evidence="1 2" key="1">
    <citation type="journal article" date="2015" name="Genome Announc.">
        <title>Complete genome sequences for 59 burkholderia isolates, both pathogenic and near neighbor.</title>
        <authorList>
            <person name="Johnson S.L."/>
            <person name="Bishop-Lilly K.A."/>
            <person name="Ladner J.T."/>
            <person name="Daligault H.E."/>
            <person name="Davenport K.W."/>
            <person name="Jaissle J."/>
            <person name="Frey K.G."/>
            <person name="Koroleva G.I."/>
            <person name="Bruce D.C."/>
            <person name="Coyne S.R."/>
            <person name="Broomall S.M."/>
            <person name="Li P.E."/>
            <person name="Teshima H."/>
            <person name="Gibbons H.S."/>
            <person name="Palacios G.F."/>
            <person name="Rosenzweig C.N."/>
            <person name="Redden C.L."/>
            <person name="Xu Y."/>
            <person name="Minogue T.D."/>
            <person name="Chain P.S."/>
        </authorList>
    </citation>
    <scope>NUCLEOTIDE SEQUENCE [LARGE SCALE GENOMIC DNA]</scope>
    <source>
        <strain evidence="1 2">ATCC BAA-463</strain>
    </source>
</reference>